<proteinExistence type="predicted"/>
<dbReference type="CDD" id="cd00121">
    <property type="entry name" value="MATH"/>
    <property type="match status" value="1"/>
</dbReference>
<dbReference type="AlphaFoldDB" id="A0A835AU57"/>
<protein>
    <recommendedName>
        <fullName evidence="1">MATH domain-containing protein</fullName>
    </recommendedName>
</protein>
<dbReference type="PANTHER" id="PTHR46162">
    <property type="entry name" value="TRAF-LIKE FAMILY PROTEIN"/>
    <property type="match status" value="1"/>
</dbReference>
<dbReference type="OrthoDB" id="1883087at2759"/>
<sequence>MFNQVSGEDKQYTNTGIALSFLSRYSYASDQNAYDLVVGVFARRLDRNWSWSSIDLLSYDKFLDPSYGFLIADTCVFGVEIVDIAPIQRCYLNSTCLLAKANSFGGDIVGIDPNPTLRRPLHSNNTGRFRWTIQGLSTERKVKPRICEKFSACRYNWIISILAGSSHSLGSERLHIYVRLSLSHIFCQLFGRINICLINQLTGKHIEKSYCGIFHAGINHGCADVMPLQTFFNEEEGFLVQDCCIVEVEVTVLSQAPAASFEHRCSHRPLDGFPQKW</sequence>
<evidence type="ECO:0000259" key="1">
    <source>
        <dbReference type="PROSITE" id="PS50144"/>
    </source>
</evidence>
<dbReference type="Pfam" id="PF22486">
    <property type="entry name" value="MATH_2"/>
    <property type="match status" value="1"/>
</dbReference>
<dbReference type="InterPro" id="IPR002083">
    <property type="entry name" value="MATH/TRAF_dom"/>
</dbReference>
<dbReference type="Gene3D" id="2.60.210.10">
    <property type="entry name" value="Apoptosis, Tumor Necrosis Factor Receptor Associated Protein 2, Chain A"/>
    <property type="match status" value="1"/>
</dbReference>
<name>A0A835AU57_9POAL</name>
<gene>
    <name evidence="2" type="ORF">HU200_050697</name>
</gene>
<dbReference type="PROSITE" id="PS50144">
    <property type="entry name" value="MATH"/>
    <property type="match status" value="1"/>
</dbReference>
<accession>A0A835AU57</accession>
<reference evidence="2" key="1">
    <citation type="submission" date="2020-07" db="EMBL/GenBank/DDBJ databases">
        <title>Genome sequence and genetic diversity analysis of an under-domesticated orphan crop, white fonio (Digitaria exilis).</title>
        <authorList>
            <person name="Bennetzen J.L."/>
            <person name="Chen S."/>
            <person name="Ma X."/>
            <person name="Wang X."/>
            <person name="Yssel A.E.J."/>
            <person name="Chaluvadi S.R."/>
            <person name="Johnson M."/>
            <person name="Gangashetty P."/>
            <person name="Hamidou F."/>
            <person name="Sanogo M.D."/>
            <person name="Zwaenepoel A."/>
            <person name="Wallace J."/>
            <person name="Van De Peer Y."/>
            <person name="Van Deynze A."/>
        </authorList>
    </citation>
    <scope>NUCLEOTIDE SEQUENCE</scope>
    <source>
        <tissue evidence="2">Leaves</tissue>
    </source>
</reference>
<organism evidence="2 3">
    <name type="scientific">Digitaria exilis</name>
    <dbReference type="NCBI Taxonomy" id="1010633"/>
    <lineage>
        <taxon>Eukaryota</taxon>
        <taxon>Viridiplantae</taxon>
        <taxon>Streptophyta</taxon>
        <taxon>Embryophyta</taxon>
        <taxon>Tracheophyta</taxon>
        <taxon>Spermatophyta</taxon>
        <taxon>Magnoliopsida</taxon>
        <taxon>Liliopsida</taxon>
        <taxon>Poales</taxon>
        <taxon>Poaceae</taxon>
        <taxon>PACMAD clade</taxon>
        <taxon>Panicoideae</taxon>
        <taxon>Panicodae</taxon>
        <taxon>Paniceae</taxon>
        <taxon>Anthephorinae</taxon>
        <taxon>Digitaria</taxon>
    </lineage>
</organism>
<evidence type="ECO:0000313" key="2">
    <source>
        <dbReference type="EMBL" id="KAF8670393.1"/>
    </source>
</evidence>
<feature type="domain" description="MATH" evidence="1">
    <location>
        <begin position="126"/>
        <end position="250"/>
    </location>
</feature>
<dbReference type="InterPro" id="IPR008974">
    <property type="entry name" value="TRAF-like"/>
</dbReference>
<keyword evidence="3" id="KW-1185">Reference proteome</keyword>
<comment type="caution">
    <text evidence="2">The sequence shown here is derived from an EMBL/GenBank/DDBJ whole genome shotgun (WGS) entry which is preliminary data.</text>
</comment>
<dbReference type="PANTHER" id="PTHR46162:SF2">
    <property type="entry name" value="ANKYRIN REPEAT-CONTAINING PROTEIN-RELATED"/>
    <property type="match status" value="1"/>
</dbReference>
<dbReference type="Proteomes" id="UP000636709">
    <property type="component" value="Unassembled WGS sequence"/>
</dbReference>
<dbReference type="EMBL" id="JACEFO010002259">
    <property type="protein sequence ID" value="KAF8670393.1"/>
    <property type="molecule type" value="Genomic_DNA"/>
</dbReference>
<dbReference type="SUPFAM" id="SSF49599">
    <property type="entry name" value="TRAF domain-like"/>
    <property type="match status" value="1"/>
</dbReference>
<evidence type="ECO:0000313" key="3">
    <source>
        <dbReference type="Proteomes" id="UP000636709"/>
    </source>
</evidence>